<dbReference type="GO" id="GO:0016020">
    <property type="term" value="C:membrane"/>
    <property type="evidence" value="ECO:0007669"/>
    <property type="project" value="TreeGrafter"/>
</dbReference>
<dbReference type="PIRSF" id="PIRSF000126">
    <property type="entry name" value="11-beta-HSD1"/>
    <property type="match status" value="1"/>
</dbReference>
<keyword evidence="2" id="KW-0560">Oxidoreductase</keyword>
<dbReference type="EMBL" id="NOXX01000035">
    <property type="protein sequence ID" value="OYQ51483.1"/>
    <property type="molecule type" value="Genomic_DNA"/>
</dbReference>
<comment type="caution">
    <text evidence="4">The sequence shown here is derived from an EMBL/GenBank/DDBJ whole genome shotgun (WGS) entry which is preliminary data.</text>
</comment>
<comment type="similarity">
    <text evidence="1 3">Belongs to the short-chain dehydrogenases/reductases (SDR) family.</text>
</comment>
<dbReference type="AlphaFoldDB" id="A0A256ACT4"/>
<name>A0A256ACT4_9FLAO</name>
<dbReference type="InterPro" id="IPR036291">
    <property type="entry name" value="NAD(P)-bd_dom_sf"/>
</dbReference>
<evidence type="ECO:0000313" key="4">
    <source>
        <dbReference type="EMBL" id="OYQ51483.1"/>
    </source>
</evidence>
<dbReference type="CDD" id="cd05233">
    <property type="entry name" value="SDR_c"/>
    <property type="match status" value="1"/>
</dbReference>
<dbReference type="PANTHER" id="PTHR44196:SF2">
    <property type="entry name" value="SHORT-CHAIN DEHYDROGENASE-RELATED"/>
    <property type="match status" value="1"/>
</dbReference>
<dbReference type="InterPro" id="IPR002347">
    <property type="entry name" value="SDR_fam"/>
</dbReference>
<keyword evidence="5" id="KW-1185">Reference proteome</keyword>
<protein>
    <recommendedName>
        <fullName evidence="6">Short-chain dehydrogenase</fullName>
    </recommendedName>
</protein>
<dbReference type="SUPFAM" id="SSF51735">
    <property type="entry name" value="NAD(P)-binding Rossmann-fold domains"/>
    <property type="match status" value="1"/>
</dbReference>
<gene>
    <name evidence="4" type="ORF">CHX27_00315</name>
</gene>
<dbReference type="Gene3D" id="3.40.50.720">
    <property type="entry name" value="NAD(P)-binding Rossmann-like Domain"/>
    <property type="match status" value="1"/>
</dbReference>
<sequence>MLVARNYERLQRLKTDLELTYGIKVTIYQRDLSKACNAESLFEEVKKNKLHVSHLINNAGIGVYGEFTSTSLQEELEMIELNCSSLVVLTKLFSQEMVQKGAGSIMNIASLLSFLPFPYYAVYSATKAFVLAFSETVNAELVGTGVQVKALCPGPIDTGFTTPQMAKTNAYKVNKPVKPELIAQKAIELLFNNKPKKIVGFNNWFISNLPRVTPDFIMMKIKKNLASQAN</sequence>
<accession>A0A256ACT4</accession>
<evidence type="ECO:0000256" key="2">
    <source>
        <dbReference type="ARBA" id="ARBA00023002"/>
    </source>
</evidence>
<proteinExistence type="inferred from homology"/>
<dbReference type="GO" id="GO:0016491">
    <property type="term" value="F:oxidoreductase activity"/>
    <property type="evidence" value="ECO:0007669"/>
    <property type="project" value="UniProtKB-KW"/>
</dbReference>
<dbReference type="PANTHER" id="PTHR44196">
    <property type="entry name" value="DEHYDROGENASE/REDUCTASE SDR FAMILY MEMBER 7B"/>
    <property type="match status" value="1"/>
</dbReference>
<dbReference type="Proteomes" id="UP000216035">
    <property type="component" value="Unassembled WGS sequence"/>
</dbReference>
<evidence type="ECO:0000256" key="1">
    <source>
        <dbReference type="ARBA" id="ARBA00006484"/>
    </source>
</evidence>
<organism evidence="4 5">
    <name type="scientific">Flavobacterium aurantiibacter</name>
    <dbReference type="NCBI Taxonomy" id="2023067"/>
    <lineage>
        <taxon>Bacteria</taxon>
        <taxon>Pseudomonadati</taxon>
        <taxon>Bacteroidota</taxon>
        <taxon>Flavobacteriia</taxon>
        <taxon>Flavobacteriales</taxon>
        <taxon>Flavobacteriaceae</taxon>
        <taxon>Flavobacterium</taxon>
    </lineage>
</organism>
<evidence type="ECO:0008006" key="6">
    <source>
        <dbReference type="Google" id="ProtNLM"/>
    </source>
</evidence>
<reference evidence="4 5" key="1">
    <citation type="submission" date="2017-07" db="EMBL/GenBank/DDBJ databases">
        <title>Flavobacterium cyanobacteriorum sp. nov., isolated from cyanobacterial aggregates in a eutrophic lake.</title>
        <authorList>
            <person name="Cai H."/>
        </authorList>
    </citation>
    <scope>NUCLEOTIDE SEQUENCE [LARGE SCALE GENOMIC DNA]</scope>
    <source>
        <strain evidence="4 5">TH167</strain>
    </source>
</reference>
<dbReference type="PRINTS" id="PR00080">
    <property type="entry name" value="SDRFAMILY"/>
</dbReference>
<dbReference type="RefSeq" id="WP_094484800.1">
    <property type="nucleotide sequence ID" value="NZ_NOXX01000035.1"/>
</dbReference>
<evidence type="ECO:0000256" key="3">
    <source>
        <dbReference type="RuleBase" id="RU000363"/>
    </source>
</evidence>
<dbReference type="Pfam" id="PF00106">
    <property type="entry name" value="adh_short"/>
    <property type="match status" value="1"/>
</dbReference>
<dbReference type="PRINTS" id="PR00081">
    <property type="entry name" value="GDHRDH"/>
</dbReference>
<evidence type="ECO:0000313" key="5">
    <source>
        <dbReference type="Proteomes" id="UP000216035"/>
    </source>
</evidence>